<gene>
    <name evidence="3" type="ORF">RMAR1173_LOCUS19301</name>
</gene>
<reference evidence="3" key="1">
    <citation type="submission" date="2021-01" db="EMBL/GenBank/DDBJ databases">
        <authorList>
            <person name="Corre E."/>
            <person name="Pelletier E."/>
            <person name="Niang G."/>
            <person name="Scheremetjew M."/>
            <person name="Finn R."/>
            <person name="Kale V."/>
            <person name="Holt S."/>
            <person name="Cochrane G."/>
            <person name="Meng A."/>
            <person name="Brown T."/>
            <person name="Cohen L."/>
        </authorList>
    </citation>
    <scope>NUCLEOTIDE SEQUENCE</scope>
    <source>
        <strain evidence="3">CCMP1243</strain>
    </source>
</reference>
<sequence length="461" mass="50079">MTMRSAALGALAGAIVGGCITAALMRRASGAIASDEAGHRGGSRKRRGCGGAGGSERAEAPEYPEHVMREVYSRIQTFFGDAGFKSLRESFVVVVGIGGVGSHAAHMLARSGVGVVRVIDFDQVTLSSLNRHAVAGLADVGRPKAEVLAQALTDIVPWCKVDARAAMFTEEQAGELLEPHEGRLPDFVVDCIDDVTTKGALLAKCKELGLRVISAMCAGAKADPTRLQIGSINDASHDPLAAKMRWRLKKSGIDTSGIDVIYSSEKPRLKLLPLTDEQAQEPQEFGNVEYFRTRIMPVLGTSPAIMGQAMAAFVLCDVAGKPFRPEPVAGLSSKSKLKFLQHLKNREIEVFGNRQPVADKDDVDFLVTELWRSKCAVTLERLERQPMVITRWRRERGPSLNNFVLLRNTVADKLDAVAQPEDVFDPEVIARVDSTLAIFDAVGRRRLLSKDPQGREELCPL</sequence>
<dbReference type="PANTHER" id="PTHR43267">
    <property type="entry name" value="TRNA THREONYLCARBAMOYLADENOSINE DEHYDRATASE"/>
    <property type="match status" value="1"/>
</dbReference>
<organism evidence="3">
    <name type="scientific">Rhizochromulina marina</name>
    <dbReference type="NCBI Taxonomy" id="1034831"/>
    <lineage>
        <taxon>Eukaryota</taxon>
        <taxon>Sar</taxon>
        <taxon>Stramenopiles</taxon>
        <taxon>Ochrophyta</taxon>
        <taxon>Dictyochophyceae</taxon>
        <taxon>Rhizochromulinales</taxon>
        <taxon>Rhizochromulina</taxon>
    </lineage>
</organism>
<evidence type="ECO:0000313" key="3">
    <source>
        <dbReference type="EMBL" id="CAD9708310.1"/>
    </source>
</evidence>
<dbReference type="PANTHER" id="PTHR43267:SF2">
    <property type="entry name" value="TRNA THREONYLCARBAMOYLADENOSINE DEHYDRATASE 1-RELATED"/>
    <property type="match status" value="1"/>
</dbReference>
<dbReference type="GO" id="GO:0008641">
    <property type="term" value="F:ubiquitin-like modifier activating enzyme activity"/>
    <property type="evidence" value="ECO:0007669"/>
    <property type="project" value="InterPro"/>
</dbReference>
<evidence type="ECO:0000259" key="2">
    <source>
        <dbReference type="Pfam" id="PF00899"/>
    </source>
</evidence>
<dbReference type="GO" id="GO:0061504">
    <property type="term" value="P:cyclic threonylcarbamoyladenosine biosynthetic process"/>
    <property type="evidence" value="ECO:0007669"/>
    <property type="project" value="TreeGrafter"/>
</dbReference>
<dbReference type="InterPro" id="IPR000594">
    <property type="entry name" value="ThiF_NAD_FAD-bd"/>
</dbReference>
<feature type="region of interest" description="Disordered" evidence="1">
    <location>
        <begin position="35"/>
        <end position="60"/>
    </location>
</feature>
<dbReference type="GO" id="GO:0061503">
    <property type="term" value="F:tRNA threonylcarbamoyladenosine dehydratase"/>
    <property type="evidence" value="ECO:0007669"/>
    <property type="project" value="TreeGrafter"/>
</dbReference>
<dbReference type="PROSITE" id="PS51257">
    <property type="entry name" value="PROKAR_LIPOPROTEIN"/>
    <property type="match status" value="1"/>
</dbReference>
<proteinExistence type="predicted"/>
<dbReference type="InterPro" id="IPR045886">
    <property type="entry name" value="ThiF/MoeB/HesA"/>
</dbReference>
<dbReference type="Gene3D" id="3.40.50.720">
    <property type="entry name" value="NAD(P)-binding Rossmann-like Domain"/>
    <property type="match status" value="1"/>
</dbReference>
<dbReference type="Pfam" id="PF00899">
    <property type="entry name" value="ThiF"/>
    <property type="match status" value="1"/>
</dbReference>
<dbReference type="AlphaFoldDB" id="A0A7S2SSC0"/>
<protein>
    <recommendedName>
        <fullName evidence="2">THIF-type NAD/FAD binding fold domain-containing protein</fullName>
    </recommendedName>
</protein>
<dbReference type="EMBL" id="HBHJ01029139">
    <property type="protein sequence ID" value="CAD9708310.1"/>
    <property type="molecule type" value="Transcribed_RNA"/>
</dbReference>
<dbReference type="CDD" id="cd00755">
    <property type="entry name" value="YgdL_like"/>
    <property type="match status" value="1"/>
</dbReference>
<accession>A0A7S2SSC0</accession>
<evidence type="ECO:0000256" key="1">
    <source>
        <dbReference type="SAM" id="MobiDB-lite"/>
    </source>
</evidence>
<dbReference type="SUPFAM" id="SSF69572">
    <property type="entry name" value="Activating enzymes of the ubiquitin-like proteins"/>
    <property type="match status" value="1"/>
</dbReference>
<feature type="domain" description="THIF-type NAD/FAD binding fold" evidence="2">
    <location>
        <begin position="74"/>
        <end position="325"/>
    </location>
</feature>
<dbReference type="FunFam" id="3.40.50.720:FF:000449">
    <property type="entry name" value="Ubiquitin-activating enzyme (E1), putative"/>
    <property type="match status" value="1"/>
</dbReference>
<name>A0A7S2SSC0_9STRA</name>
<dbReference type="InterPro" id="IPR035985">
    <property type="entry name" value="Ubiquitin-activating_enz"/>
</dbReference>